<keyword evidence="2" id="KW-0472">Membrane</keyword>
<keyword evidence="2" id="KW-0812">Transmembrane</keyword>
<dbReference type="SUPFAM" id="SSF53474">
    <property type="entry name" value="alpha/beta-Hydrolases"/>
    <property type="match status" value="1"/>
</dbReference>
<evidence type="ECO:0000256" key="1">
    <source>
        <dbReference type="SAM" id="MobiDB-lite"/>
    </source>
</evidence>
<dbReference type="GO" id="GO:0008374">
    <property type="term" value="F:O-acyltransferase activity"/>
    <property type="evidence" value="ECO:0007669"/>
    <property type="project" value="InterPro"/>
</dbReference>
<evidence type="ECO:0000313" key="4">
    <source>
        <dbReference type="Proteomes" id="UP001212152"/>
    </source>
</evidence>
<proteinExistence type="predicted"/>
<evidence type="ECO:0000313" key="3">
    <source>
        <dbReference type="EMBL" id="KAJ3175706.1"/>
    </source>
</evidence>
<dbReference type="AlphaFoldDB" id="A0AAD5THG2"/>
<keyword evidence="4" id="KW-1185">Reference proteome</keyword>
<gene>
    <name evidence="3" type="ORF">HDU87_005849</name>
</gene>
<dbReference type="GO" id="GO:0006629">
    <property type="term" value="P:lipid metabolic process"/>
    <property type="evidence" value="ECO:0007669"/>
    <property type="project" value="InterPro"/>
</dbReference>
<dbReference type="InterPro" id="IPR029058">
    <property type="entry name" value="AB_hydrolase_fold"/>
</dbReference>
<comment type="caution">
    <text evidence="3">The sequence shown here is derived from an EMBL/GenBank/DDBJ whole genome shotgun (WGS) entry which is preliminary data.</text>
</comment>
<feature type="region of interest" description="Disordered" evidence="1">
    <location>
        <begin position="195"/>
        <end position="216"/>
    </location>
</feature>
<protein>
    <recommendedName>
        <fullName evidence="5">Phospholipid:diacylglycerol acyltransferase</fullName>
    </recommendedName>
</protein>
<evidence type="ECO:0000256" key="2">
    <source>
        <dbReference type="SAM" id="Phobius"/>
    </source>
</evidence>
<reference evidence="3" key="1">
    <citation type="submission" date="2020-05" db="EMBL/GenBank/DDBJ databases">
        <title>Phylogenomic resolution of chytrid fungi.</title>
        <authorList>
            <person name="Stajich J.E."/>
            <person name="Amses K."/>
            <person name="Simmons R."/>
            <person name="Seto K."/>
            <person name="Myers J."/>
            <person name="Bonds A."/>
            <person name="Quandt C.A."/>
            <person name="Barry K."/>
            <person name="Liu P."/>
            <person name="Grigoriev I."/>
            <person name="Longcore J.E."/>
            <person name="James T.Y."/>
        </authorList>
    </citation>
    <scope>NUCLEOTIDE SEQUENCE</scope>
    <source>
        <strain evidence="3">JEL0379</strain>
    </source>
</reference>
<dbReference type="Pfam" id="PF02450">
    <property type="entry name" value="LCAT"/>
    <property type="match status" value="1"/>
</dbReference>
<dbReference type="PANTHER" id="PTHR11440">
    <property type="entry name" value="LECITHIN-CHOLESTEROL ACYLTRANSFERASE-RELATED"/>
    <property type="match status" value="1"/>
</dbReference>
<dbReference type="Gene3D" id="3.40.50.1820">
    <property type="entry name" value="alpha/beta hydrolase"/>
    <property type="match status" value="1"/>
</dbReference>
<keyword evidence="2" id="KW-1133">Transmembrane helix</keyword>
<name>A0AAD5THG2_9FUNG</name>
<feature type="transmembrane region" description="Helical" evidence="2">
    <location>
        <begin position="27"/>
        <end position="47"/>
    </location>
</feature>
<dbReference type="InterPro" id="IPR003386">
    <property type="entry name" value="LACT/PDAT_acylTrfase"/>
</dbReference>
<accession>A0AAD5THG2</accession>
<dbReference type="Proteomes" id="UP001212152">
    <property type="component" value="Unassembled WGS sequence"/>
</dbReference>
<dbReference type="EMBL" id="JADGJQ010000049">
    <property type="protein sequence ID" value="KAJ3175706.1"/>
    <property type="molecule type" value="Genomic_DNA"/>
</dbReference>
<feature type="region of interest" description="Disordered" evidence="1">
    <location>
        <begin position="144"/>
        <end position="174"/>
    </location>
</feature>
<organism evidence="3 4">
    <name type="scientific">Geranomyces variabilis</name>
    <dbReference type="NCBI Taxonomy" id="109894"/>
    <lineage>
        <taxon>Eukaryota</taxon>
        <taxon>Fungi</taxon>
        <taxon>Fungi incertae sedis</taxon>
        <taxon>Chytridiomycota</taxon>
        <taxon>Chytridiomycota incertae sedis</taxon>
        <taxon>Chytridiomycetes</taxon>
        <taxon>Spizellomycetales</taxon>
        <taxon>Powellomycetaceae</taxon>
        <taxon>Geranomyces</taxon>
    </lineage>
</organism>
<sequence>MHRRKSSLRDTVKQHGIRKACLQFRRFFFLIGTLLGLSSGLFLASYLHVHPEALPDMPESMARLRQLLGGVLNTTDLSHVFGADLLSNLTSVFSDPDEGYADFLPGARLAAEGMRAKHPVVLIPGIVSTGLQVWNTAPMESDAAEKKWDAADQKSASAAHGEDERDDEGSESRIEGQMTRIRKLLPFLPKHLLRKKAQAADSPPRQRHATSVDDVEDSDDRAALKAVMAANRACGQKYFRKRMWGTVDQLKAIMLNKECWLHHMMLNERNGLDPEGVKLRAAQGLDAADYLFPGYWVWAKILANLGSLGYDSNSMYLASYDWRLSYQNLQKRDLYFTKLKHTIEDAHMQAILSGSTPEEARVMIISHSMGATIFMYFVNWARANEGEEWCAKYLSGWINIAGTVLGTPKSLAMMLSGEMRDTAQLNGMGSLMLENFFSRKQRARLARSWGGLASMFPYGGERVWGRLSHPAPDEDPDRETPSLSSIIDVEYNPDDTETDETTRLSRFQLSAANVSSFVEHSGSDEPRHPYWADQIDYSIATSKKDLQHAKKDPKGWTNPLLTPLPRFHKKFKIVCLYGVGLPAERKYFYKLDGDRAASRESAAAAASQAAAGHDGGSATPGPNELFIDSARQDPDNLVRNGVQLTDGDGTVPLLSLGYMCRGGWNAPRYNPGGVKVITREIKKEKKKEWKLQVRGGPGSGDHVDILGNYELTEDILRMVSGHGDQLDNRIHSDIDAIVKRVELPPGLD</sequence>
<evidence type="ECO:0008006" key="5">
    <source>
        <dbReference type="Google" id="ProtNLM"/>
    </source>
</evidence>